<keyword evidence="14" id="KW-1185">Reference proteome</keyword>
<evidence type="ECO:0000256" key="6">
    <source>
        <dbReference type="ARBA" id="ARBA00022723"/>
    </source>
</evidence>
<keyword evidence="7" id="KW-0378">Hydrolase</keyword>
<evidence type="ECO:0000256" key="8">
    <source>
        <dbReference type="ARBA" id="ARBA00022833"/>
    </source>
</evidence>
<dbReference type="EMBL" id="FOHE01000008">
    <property type="protein sequence ID" value="SET30625.1"/>
    <property type="molecule type" value="Genomic_DNA"/>
</dbReference>
<dbReference type="GO" id="GO:0016787">
    <property type="term" value="F:hydrolase activity"/>
    <property type="evidence" value="ECO:0007669"/>
    <property type="project" value="UniProtKB-KW"/>
</dbReference>
<comment type="catalytic activity">
    <reaction evidence="9">
        <text>adenosine + H2O + H(+) = inosine + NH4(+)</text>
        <dbReference type="Rhea" id="RHEA:24408"/>
        <dbReference type="ChEBI" id="CHEBI:15377"/>
        <dbReference type="ChEBI" id="CHEBI:15378"/>
        <dbReference type="ChEBI" id="CHEBI:16335"/>
        <dbReference type="ChEBI" id="CHEBI:17596"/>
        <dbReference type="ChEBI" id="CHEBI:28938"/>
        <dbReference type="EC" id="3.5.4.4"/>
    </reaction>
    <physiologicalReaction direction="left-to-right" evidence="9">
        <dbReference type="Rhea" id="RHEA:24409"/>
    </physiologicalReaction>
</comment>
<comment type="catalytic activity">
    <reaction evidence="10">
        <text>adenosine + phosphate = alpha-D-ribose 1-phosphate + adenine</text>
        <dbReference type="Rhea" id="RHEA:27642"/>
        <dbReference type="ChEBI" id="CHEBI:16335"/>
        <dbReference type="ChEBI" id="CHEBI:16708"/>
        <dbReference type="ChEBI" id="CHEBI:43474"/>
        <dbReference type="ChEBI" id="CHEBI:57720"/>
        <dbReference type="EC" id="2.4.2.1"/>
    </reaction>
    <physiologicalReaction direction="left-to-right" evidence="10">
        <dbReference type="Rhea" id="RHEA:27643"/>
    </physiologicalReaction>
</comment>
<dbReference type="Pfam" id="PF02578">
    <property type="entry name" value="Cu-oxidase_4"/>
    <property type="match status" value="1"/>
</dbReference>
<sequence>MAEVFKQQDDAFLMIEKWQELHPSLIAGFTTRNGGESNPPFDSLNLGLHVSDEQSNIIANRRSLADKLEFPLENWVSGEQVHQSYVHFVTQLDKGKGSADYNTSIKGTDGLITNEAGLLCTAFFADCVPLFFFDPETGYLGIAHAGWKGTVNRIAEQMVEKFESQGVDPSKLLVVIGPCISQENYEVNDHVVSKIESNFMDHTVIQTGRDRYLLDLKQLNVEILLQCGVFRNNIDVTNYCTFKENSLFYSHRRDRGQTGRMLGYIGYRKF</sequence>
<dbReference type="PANTHER" id="PTHR30616:SF2">
    <property type="entry name" value="PURINE NUCLEOSIDE PHOSPHORYLASE LACC1"/>
    <property type="match status" value="1"/>
</dbReference>
<dbReference type="RefSeq" id="WP_090869645.1">
    <property type="nucleotide sequence ID" value="NZ_FOHE01000008.1"/>
</dbReference>
<dbReference type="STRING" id="930131.SAMN05216389_108158"/>
<proteinExistence type="inferred from homology"/>
<dbReference type="SUPFAM" id="SSF64438">
    <property type="entry name" value="CNF1/YfiH-like putative cysteine hydrolases"/>
    <property type="match status" value="1"/>
</dbReference>
<evidence type="ECO:0000256" key="12">
    <source>
        <dbReference type="RuleBase" id="RU361274"/>
    </source>
</evidence>
<dbReference type="GO" id="GO:0017061">
    <property type="term" value="F:S-methyl-5-thioadenosine phosphorylase activity"/>
    <property type="evidence" value="ECO:0007669"/>
    <property type="project" value="UniProtKB-EC"/>
</dbReference>
<name>A0A1I0DEZ5_9BACI</name>
<reference evidence="13 14" key="1">
    <citation type="submission" date="2016-10" db="EMBL/GenBank/DDBJ databases">
        <authorList>
            <person name="de Groot N.N."/>
        </authorList>
    </citation>
    <scope>NUCLEOTIDE SEQUENCE [LARGE SCALE GENOMIC DNA]</scope>
    <source>
        <strain evidence="13 14">IBRC-M 10780</strain>
    </source>
</reference>
<keyword evidence="8" id="KW-0862">Zinc</keyword>
<evidence type="ECO:0000313" key="13">
    <source>
        <dbReference type="EMBL" id="SET30625.1"/>
    </source>
</evidence>
<evidence type="ECO:0000256" key="3">
    <source>
        <dbReference type="ARBA" id="ARBA00003215"/>
    </source>
</evidence>
<dbReference type="InterPro" id="IPR003730">
    <property type="entry name" value="Cu_polyphenol_OxRdtase"/>
</dbReference>
<dbReference type="NCBIfam" id="TIGR00726">
    <property type="entry name" value="peptidoglycan editing factor PgeF"/>
    <property type="match status" value="1"/>
</dbReference>
<dbReference type="InterPro" id="IPR011324">
    <property type="entry name" value="Cytotoxic_necrot_fac-like_cat"/>
</dbReference>
<dbReference type="Gene3D" id="3.60.140.10">
    <property type="entry name" value="CNF1/YfiH-like putative cysteine hydrolases"/>
    <property type="match status" value="1"/>
</dbReference>
<evidence type="ECO:0000256" key="2">
    <source>
        <dbReference type="ARBA" id="ARBA00001947"/>
    </source>
</evidence>
<evidence type="ECO:0000256" key="5">
    <source>
        <dbReference type="ARBA" id="ARBA00022679"/>
    </source>
</evidence>
<dbReference type="CDD" id="cd16833">
    <property type="entry name" value="YfiH"/>
    <property type="match status" value="1"/>
</dbReference>
<protein>
    <recommendedName>
        <fullName evidence="12">Purine nucleoside phosphorylase</fullName>
    </recommendedName>
</protein>
<comment type="function">
    <text evidence="3">Purine nucleoside enzyme that catalyzes the phosphorolysis of adenosine and inosine nucleosides, yielding D-ribose 1-phosphate and the respective free bases, adenine and hypoxanthine. Also catalyzes the phosphorolysis of S-methyl-5'-thioadenosine into adenine and S-methyl-5-thio-alpha-D-ribose 1-phosphate. Also has adenosine deaminase activity.</text>
</comment>
<evidence type="ECO:0000256" key="11">
    <source>
        <dbReference type="ARBA" id="ARBA00049893"/>
    </source>
</evidence>
<dbReference type="AlphaFoldDB" id="A0A1I0DEZ5"/>
<keyword evidence="5" id="KW-0808">Transferase</keyword>
<organism evidence="13 14">
    <name type="scientific">Oceanobacillus limi</name>
    <dbReference type="NCBI Taxonomy" id="930131"/>
    <lineage>
        <taxon>Bacteria</taxon>
        <taxon>Bacillati</taxon>
        <taxon>Bacillota</taxon>
        <taxon>Bacilli</taxon>
        <taxon>Bacillales</taxon>
        <taxon>Bacillaceae</taxon>
        <taxon>Oceanobacillus</taxon>
    </lineage>
</organism>
<dbReference type="OrthoDB" id="4279at2"/>
<evidence type="ECO:0000256" key="4">
    <source>
        <dbReference type="ARBA" id="ARBA00007353"/>
    </source>
</evidence>
<comment type="cofactor">
    <cofactor evidence="2">
        <name>Zn(2+)</name>
        <dbReference type="ChEBI" id="CHEBI:29105"/>
    </cofactor>
</comment>
<evidence type="ECO:0000256" key="10">
    <source>
        <dbReference type="ARBA" id="ARBA00048968"/>
    </source>
</evidence>
<dbReference type="PANTHER" id="PTHR30616">
    <property type="entry name" value="UNCHARACTERIZED PROTEIN YFIH"/>
    <property type="match status" value="1"/>
</dbReference>
<comment type="catalytic activity">
    <reaction evidence="11">
        <text>S-methyl-5'-thioadenosine + phosphate = 5-(methylsulfanyl)-alpha-D-ribose 1-phosphate + adenine</text>
        <dbReference type="Rhea" id="RHEA:11852"/>
        <dbReference type="ChEBI" id="CHEBI:16708"/>
        <dbReference type="ChEBI" id="CHEBI:17509"/>
        <dbReference type="ChEBI" id="CHEBI:43474"/>
        <dbReference type="ChEBI" id="CHEBI:58533"/>
        <dbReference type="EC" id="2.4.2.28"/>
    </reaction>
    <physiologicalReaction direction="left-to-right" evidence="11">
        <dbReference type="Rhea" id="RHEA:11853"/>
    </physiologicalReaction>
</comment>
<comment type="catalytic activity">
    <reaction evidence="1">
        <text>inosine + phosphate = alpha-D-ribose 1-phosphate + hypoxanthine</text>
        <dbReference type="Rhea" id="RHEA:27646"/>
        <dbReference type="ChEBI" id="CHEBI:17368"/>
        <dbReference type="ChEBI" id="CHEBI:17596"/>
        <dbReference type="ChEBI" id="CHEBI:43474"/>
        <dbReference type="ChEBI" id="CHEBI:57720"/>
        <dbReference type="EC" id="2.4.2.1"/>
    </reaction>
    <physiologicalReaction direction="left-to-right" evidence="1">
        <dbReference type="Rhea" id="RHEA:27647"/>
    </physiologicalReaction>
</comment>
<dbReference type="InterPro" id="IPR038371">
    <property type="entry name" value="Cu_polyphenol_OxRdtase_sf"/>
</dbReference>
<evidence type="ECO:0000256" key="1">
    <source>
        <dbReference type="ARBA" id="ARBA00000553"/>
    </source>
</evidence>
<dbReference type="Proteomes" id="UP000198618">
    <property type="component" value="Unassembled WGS sequence"/>
</dbReference>
<comment type="similarity">
    <text evidence="4 12">Belongs to the purine nucleoside phosphorylase YfiH/LACC1 family.</text>
</comment>
<evidence type="ECO:0000256" key="9">
    <source>
        <dbReference type="ARBA" id="ARBA00047989"/>
    </source>
</evidence>
<evidence type="ECO:0000256" key="7">
    <source>
        <dbReference type="ARBA" id="ARBA00022801"/>
    </source>
</evidence>
<accession>A0A1I0DEZ5</accession>
<gene>
    <name evidence="13" type="ORF">SAMN05216389_108158</name>
</gene>
<keyword evidence="6" id="KW-0479">Metal-binding</keyword>
<evidence type="ECO:0000313" key="14">
    <source>
        <dbReference type="Proteomes" id="UP000198618"/>
    </source>
</evidence>
<dbReference type="GO" id="GO:0005507">
    <property type="term" value="F:copper ion binding"/>
    <property type="evidence" value="ECO:0007669"/>
    <property type="project" value="TreeGrafter"/>
</dbReference>